<dbReference type="InterPro" id="IPR029021">
    <property type="entry name" value="Prot-tyrosine_phosphatase-like"/>
</dbReference>
<evidence type="ECO:0000256" key="2">
    <source>
        <dbReference type="ARBA" id="ARBA00022912"/>
    </source>
</evidence>
<dbReference type="GO" id="GO:0004721">
    <property type="term" value="F:phosphoprotein phosphatase activity"/>
    <property type="evidence" value="ECO:0007669"/>
    <property type="project" value="UniProtKB-KW"/>
</dbReference>
<dbReference type="InterPro" id="IPR016130">
    <property type="entry name" value="Tyr_Pase_AS"/>
</dbReference>
<keyword evidence="1" id="KW-0378">Hydrolase</keyword>
<reference evidence="5" key="1">
    <citation type="journal article" date="2011" name="Plant Physiol.">
        <title>Comprehensive sequence analysis of 24,783 barley full-length cDNAs derived from 12 clone libraries.</title>
        <authorList>
            <person name="Matsumoto T."/>
            <person name="Tanaka T."/>
            <person name="Sakai H."/>
            <person name="Amano N."/>
            <person name="Kanamori H."/>
            <person name="Kurita K."/>
            <person name="Kikuta A."/>
            <person name="Kamiya K."/>
            <person name="Yamamoto M."/>
            <person name="Ikawa H."/>
            <person name="Fujii N."/>
            <person name="Hori K."/>
            <person name="Itoh T."/>
            <person name="Sato K."/>
        </authorList>
    </citation>
    <scope>NUCLEOTIDE SEQUENCE</scope>
    <source>
        <tissue evidence="5">Shoot and root</tissue>
    </source>
</reference>
<dbReference type="PANTHER" id="PTHR46381">
    <property type="entry name" value="MKPA PROTEIN"/>
    <property type="match status" value="1"/>
</dbReference>
<dbReference type="PROSITE" id="PS50056">
    <property type="entry name" value="TYR_PHOSPHATASE_2"/>
    <property type="match status" value="1"/>
</dbReference>
<protein>
    <submittedName>
        <fullName evidence="5">Predicted protein</fullName>
    </submittedName>
</protein>
<name>F2E2U0_HORVV</name>
<dbReference type="SMART" id="SM00195">
    <property type="entry name" value="DSPc"/>
    <property type="match status" value="1"/>
</dbReference>
<dbReference type="InterPro" id="IPR020422">
    <property type="entry name" value="TYR_PHOSPHATASE_DUAL_dom"/>
</dbReference>
<evidence type="ECO:0000259" key="4">
    <source>
        <dbReference type="PROSITE" id="PS50056"/>
    </source>
</evidence>
<dbReference type="CDD" id="cd14498">
    <property type="entry name" value="DSP"/>
    <property type="match status" value="1"/>
</dbReference>
<dbReference type="Pfam" id="PF00782">
    <property type="entry name" value="DSPc"/>
    <property type="match status" value="1"/>
</dbReference>
<evidence type="ECO:0000313" key="5">
    <source>
        <dbReference type="EMBL" id="BAK01662.1"/>
    </source>
</evidence>
<dbReference type="SUPFAM" id="SSF52799">
    <property type="entry name" value="(Phosphotyrosine protein) phosphatases II"/>
    <property type="match status" value="1"/>
</dbReference>
<dbReference type="AlphaFoldDB" id="F2E2U0"/>
<organism evidence="5">
    <name type="scientific">Hordeum vulgare subsp. vulgare</name>
    <name type="common">Domesticated barley</name>
    <dbReference type="NCBI Taxonomy" id="112509"/>
    <lineage>
        <taxon>Eukaryota</taxon>
        <taxon>Viridiplantae</taxon>
        <taxon>Streptophyta</taxon>
        <taxon>Embryophyta</taxon>
        <taxon>Tracheophyta</taxon>
        <taxon>Spermatophyta</taxon>
        <taxon>Magnoliopsida</taxon>
        <taxon>Liliopsida</taxon>
        <taxon>Poales</taxon>
        <taxon>Poaceae</taxon>
        <taxon>BOP clade</taxon>
        <taxon>Pooideae</taxon>
        <taxon>Triticodae</taxon>
        <taxon>Triticeae</taxon>
        <taxon>Hordeinae</taxon>
        <taxon>Hordeum</taxon>
    </lineage>
</organism>
<dbReference type="InterPro" id="IPR000340">
    <property type="entry name" value="Dual-sp_phosphatase_cat-dom"/>
</dbReference>
<feature type="domain" description="Tyrosine specific protein phosphatases" evidence="4">
    <location>
        <begin position="406"/>
        <end position="463"/>
    </location>
</feature>
<dbReference type="PROSITE" id="PS00383">
    <property type="entry name" value="TYR_PHOSPHATASE_1"/>
    <property type="match status" value="1"/>
</dbReference>
<dbReference type="EMBL" id="AK370462">
    <property type="protein sequence ID" value="BAK01662.1"/>
    <property type="molecule type" value="mRNA"/>
</dbReference>
<dbReference type="PROSITE" id="PS50054">
    <property type="entry name" value="TYR_PHOSPHATASE_DUAL"/>
    <property type="match status" value="1"/>
</dbReference>
<feature type="domain" description="Tyrosine-protein phosphatase" evidence="3">
    <location>
        <begin position="343"/>
        <end position="485"/>
    </location>
</feature>
<evidence type="ECO:0000259" key="3">
    <source>
        <dbReference type="PROSITE" id="PS50054"/>
    </source>
</evidence>
<accession>F2E2U0</accession>
<dbReference type="Gene3D" id="3.90.190.10">
    <property type="entry name" value="Protein tyrosine phosphatase superfamily"/>
    <property type="match status" value="1"/>
</dbReference>
<dbReference type="InterPro" id="IPR000387">
    <property type="entry name" value="Tyr_Pase_dom"/>
</dbReference>
<proteinExistence type="evidence at transcript level"/>
<sequence>MGNTVAFDKDTVPLDSIRWSKLKKDVKEPPADHPYNSAIFVWQFSYRKNNPSNPVPTPVMINSSFKLETRSSFVVLHVYKVSGKASPLKSLKDSSLSSLQAFLQSARDCLTPRGLSQTIGTTSKQYVPAESLQAAGGQLLHDFYIWNGRDSHPLARAGSLAGALKAEKKLKKKHYSDLLRALFYRESLCPSSSVFSVDVDPDDDVQSLVLAENRLFSQVLYQTISGYVQFLPSSTQLESASGKPFPPTMEDILPLRSHSAITRTASGSERTRPVFEPLTMKAGMLAAPQQPAADAPMPRRLTGGPGSLPGPVEVNRLLRDGPSLDEKPEATNWQALQRYFLPICSKINDFLYLGSRMVAESKPSLEKEGITHILNCAGTVCSPAFPGDYAYRVLYLADGPNQDMASLFYEVLDWIEAARQKNGHVFVHCEKGISRSSTMAICYLMWKNNKGFYPTHEEVKKIRDVASPNPNFTTQLLAWWERRRKAPTTTRAYNIEPHCTEDPVFVPKLVHDPKFSALLTPQRCVILEKPDCFYVWNGSASPAEARAAVSRILDQFRRYETAAPSEVKTFSDTEPGDVTAETLAIKP</sequence>
<keyword evidence="2" id="KW-0904">Protein phosphatase</keyword>
<dbReference type="PANTHER" id="PTHR46381:SF2">
    <property type="entry name" value="MAP KINASE PHOSPHATASE"/>
    <property type="match status" value="1"/>
</dbReference>
<evidence type="ECO:0000256" key="1">
    <source>
        <dbReference type="ARBA" id="ARBA00022801"/>
    </source>
</evidence>